<sequence length="75" mass="7947">MIAALNIMSGILFVLVMAVALGRGIVAEMDPDPAGNTPPASVRARQLNLISKIGLIVLSAALLTCLVLRMYVELR</sequence>
<feature type="transmembrane region" description="Helical" evidence="1">
    <location>
        <begin position="53"/>
        <end position="72"/>
    </location>
</feature>
<keyword evidence="3" id="KW-1185">Reference proteome</keyword>
<keyword evidence="1" id="KW-1133">Transmembrane helix</keyword>
<evidence type="ECO:0000313" key="3">
    <source>
        <dbReference type="Proteomes" id="UP000637628"/>
    </source>
</evidence>
<evidence type="ECO:0008006" key="4">
    <source>
        <dbReference type="Google" id="ProtNLM"/>
    </source>
</evidence>
<accession>A0ABQ3YTJ9</accession>
<proteinExistence type="predicted"/>
<dbReference type="EMBL" id="BOML01000019">
    <property type="protein sequence ID" value="GIE00911.1"/>
    <property type="molecule type" value="Genomic_DNA"/>
</dbReference>
<comment type="caution">
    <text evidence="2">The sequence shown here is derived from an EMBL/GenBank/DDBJ whole genome shotgun (WGS) entry which is preliminary data.</text>
</comment>
<evidence type="ECO:0000256" key="1">
    <source>
        <dbReference type="SAM" id="Phobius"/>
    </source>
</evidence>
<keyword evidence="1" id="KW-0812">Transmembrane</keyword>
<gene>
    <name evidence="2" type="ORF">Adu01nite_22610</name>
</gene>
<dbReference type="RefSeq" id="WP_203726515.1">
    <property type="nucleotide sequence ID" value="NZ_BAAATX010000003.1"/>
</dbReference>
<name>A0ABQ3YTJ9_9ACTN</name>
<protein>
    <recommendedName>
        <fullName evidence="4">HIG1 domain-containing protein</fullName>
    </recommendedName>
</protein>
<keyword evidence="1" id="KW-0472">Membrane</keyword>
<reference evidence="2 3" key="1">
    <citation type="submission" date="2021-01" db="EMBL/GenBank/DDBJ databases">
        <title>Whole genome shotgun sequence of Actinoplanes durhamensis NBRC 14914.</title>
        <authorList>
            <person name="Komaki H."/>
            <person name="Tamura T."/>
        </authorList>
    </citation>
    <scope>NUCLEOTIDE SEQUENCE [LARGE SCALE GENOMIC DNA]</scope>
    <source>
        <strain evidence="2 3">NBRC 14914</strain>
    </source>
</reference>
<organism evidence="2 3">
    <name type="scientific">Paractinoplanes durhamensis</name>
    <dbReference type="NCBI Taxonomy" id="113563"/>
    <lineage>
        <taxon>Bacteria</taxon>
        <taxon>Bacillati</taxon>
        <taxon>Actinomycetota</taxon>
        <taxon>Actinomycetes</taxon>
        <taxon>Micromonosporales</taxon>
        <taxon>Micromonosporaceae</taxon>
        <taxon>Paractinoplanes</taxon>
    </lineage>
</organism>
<dbReference type="Proteomes" id="UP000637628">
    <property type="component" value="Unassembled WGS sequence"/>
</dbReference>
<evidence type="ECO:0000313" key="2">
    <source>
        <dbReference type="EMBL" id="GIE00911.1"/>
    </source>
</evidence>